<dbReference type="PROSITE" id="PS50067">
    <property type="entry name" value="KINESIN_MOTOR_2"/>
    <property type="match status" value="1"/>
</dbReference>
<comment type="similarity">
    <text evidence="7">Belongs to the TRAFAC class myosin-kinesin ATPase superfamily. Kinesin family.</text>
</comment>
<sequence>MDNYVKVAVRIKPLTSSEKEEEAAVHWKTKASSYIYPVADPSNIYTFSHAFTEKDDNEVIYSKFCSPVVQSAVKGFNGAIIAYGQVSSGKTFTMMGDDDIKIEGIIHFSVYDLFKLIENNFDRIYFIRIACLEIHKGKISRDLLCDSNEFLPIQEKNDRINRPLLTRYTVQEPQDVFNFIKEAQKKRETKSTLKTENSSGSSLVIDLLIESGPMKVEEENEAELSHLLFLDPTENSDFQPNEIVSISNKRQKLLMQPKEVARYLANNKGKSQFIIPQDTPILEIYENILGGNFVTAIICTISPTNLHETYAYLEIATLARSIQNKPVSTRIISNNVQLVRYVNQLAQLIRKMQTAERWNHHQCRDIEIKLMRLQKFWRFHFLCTCQAKYFLKEKISGSSKGLRWRKSLPQQPFIYRFCTHATYEPKKRV</sequence>
<dbReference type="GO" id="GO:0008017">
    <property type="term" value="F:microtubule binding"/>
    <property type="evidence" value="ECO:0007669"/>
    <property type="project" value="InterPro"/>
</dbReference>
<evidence type="ECO:0000259" key="8">
    <source>
        <dbReference type="PROSITE" id="PS50067"/>
    </source>
</evidence>
<evidence type="ECO:0000256" key="7">
    <source>
        <dbReference type="PROSITE-ProRule" id="PRU00283"/>
    </source>
</evidence>
<keyword evidence="10" id="KW-1185">Reference proteome</keyword>
<protein>
    <recommendedName>
        <fullName evidence="8">Kinesin motor domain-containing protein</fullName>
    </recommendedName>
</protein>
<evidence type="ECO:0000256" key="6">
    <source>
        <dbReference type="ARBA" id="ARBA00023212"/>
    </source>
</evidence>
<evidence type="ECO:0000256" key="3">
    <source>
        <dbReference type="ARBA" id="ARBA00022840"/>
    </source>
</evidence>
<dbReference type="SUPFAM" id="SSF52540">
    <property type="entry name" value="P-loop containing nucleoside triphosphate hydrolases"/>
    <property type="match status" value="1"/>
</dbReference>
<gene>
    <name evidence="9" type="ORF">LARSCL_LOCUS16288</name>
</gene>
<organism evidence="9 10">
    <name type="scientific">Larinioides sclopetarius</name>
    <dbReference type="NCBI Taxonomy" id="280406"/>
    <lineage>
        <taxon>Eukaryota</taxon>
        <taxon>Metazoa</taxon>
        <taxon>Ecdysozoa</taxon>
        <taxon>Arthropoda</taxon>
        <taxon>Chelicerata</taxon>
        <taxon>Arachnida</taxon>
        <taxon>Araneae</taxon>
        <taxon>Araneomorphae</taxon>
        <taxon>Entelegynae</taxon>
        <taxon>Araneoidea</taxon>
        <taxon>Araneidae</taxon>
        <taxon>Larinioides</taxon>
    </lineage>
</organism>
<evidence type="ECO:0000256" key="1">
    <source>
        <dbReference type="ARBA" id="ARBA00004245"/>
    </source>
</evidence>
<evidence type="ECO:0000256" key="2">
    <source>
        <dbReference type="ARBA" id="ARBA00022741"/>
    </source>
</evidence>
<dbReference type="SMART" id="SM00129">
    <property type="entry name" value="KISc"/>
    <property type="match status" value="1"/>
</dbReference>
<accession>A0AAV2B226</accession>
<dbReference type="GO" id="GO:0003777">
    <property type="term" value="F:microtubule motor activity"/>
    <property type="evidence" value="ECO:0007669"/>
    <property type="project" value="InterPro"/>
</dbReference>
<dbReference type="InterPro" id="IPR027417">
    <property type="entry name" value="P-loop_NTPase"/>
</dbReference>
<dbReference type="PRINTS" id="PR00380">
    <property type="entry name" value="KINESINHEAVY"/>
</dbReference>
<comment type="caution">
    <text evidence="9">The sequence shown here is derived from an EMBL/GenBank/DDBJ whole genome shotgun (WGS) entry which is preliminary data.</text>
</comment>
<evidence type="ECO:0000313" key="10">
    <source>
        <dbReference type="Proteomes" id="UP001497382"/>
    </source>
</evidence>
<dbReference type="PANTHER" id="PTHR47968">
    <property type="entry name" value="CENTROMERE PROTEIN E"/>
    <property type="match status" value="1"/>
</dbReference>
<dbReference type="InterPro" id="IPR027640">
    <property type="entry name" value="Kinesin-like_fam"/>
</dbReference>
<dbReference type="Pfam" id="PF00225">
    <property type="entry name" value="Kinesin"/>
    <property type="match status" value="1"/>
</dbReference>
<name>A0AAV2B226_9ARAC</name>
<reference evidence="9 10" key="1">
    <citation type="submission" date="2024-04" db="EMBL/GenBank/DDBJ databases">
        <authorList>
            <person name="Rising A."/>
            <person name="Reimegard J."/>
            <person name="Sonavane S."/>
            <person name="Akerstrom W."/>
            <person name="Nylinder S."/>
            <person name="Hedman E."/>
            <person name="Kallberg Y."/>
        </authorList>
    </citation>
    <scope>NUCLEOTIDE SEQUENCE [LARGE SCALE GENOMIC DNA]</scope>
</reference>
<dbReference type="Gene3D" id="3.40.850.10">
    <property type="entry name" value="Kinesin motor domain"/>
    <property type="match status" value="1"/>
</dbReference>
<evidence type="ECO:0000256" key="4">
    <source>
        <dbReference type="ARBA" id="ARBA00023054"/>
    </source>
</evidence>
<dbReference type="InterPro" id="IPR036961">
    <property type="entry name" value="Kinesin_motor_dom_sf"/>
</dbReference>
<keyword evidence="6" id="KW-0206">Cytoskeleton</keyword>
<keyword evidence="2 7" id="KW-0547">Nucleotide-binding</keyword>
<feature type="domain" description="Kinesin motor" evidence="8">
    <location>
        <begin position="4"/>
        <end position="322"/>
    </location>
</feature>
<evidence type="ECO:0000313" key="9">
    <source>
        <dbReference type="EMBL" id="CAL1290112.1"/>
    </source>
</evidence>
<dbReference type="GO" id="GO:0005524">
    <property type="term" value="F:ATP binding"/>
    <property type="evidence" value="ECO:0007669"/>
    <property type="project" value="UniProtKB-UniRule"/>
</dbReference>
<keyword evidence="3 7" id="KW-0067">ATP-binding</keyword>
<feature type="binding site" evidence="7">
    <location>
        <begin position="84"/>
        <end position="91"/>
    </location>
    <ligand>
        <name>ATP</name>
        <dbReference type="ChEBI" id="CHEBI:30616"/>
    </ligand>
</feature>
<keyword evidence="6" id="KW-0963">Cytoplasm</keyword>
<keyword evidence="5 7" id="KW-0505">Motor protein</keyword>
<dbReference type="GO" id="GO:0005874">
    <property type="term" value="C:microtubule"/>
    <property type="evidence" value="ECO:0007669"/>
    <property type="project" value="TreeGrafter"/>
</dbReference>
<dbReference type="InterPro" id="IPR001752">
    <property type="entry name" value="Kinesin_motor_dom"/>
</dbReference>
<dbReference type="GO" id="GO:0000278">
    <property type="term" value="P:mitotic cell cycle"/>
    <property type="evidence" value="ECO:0007669"/>
    <property type="project" value="TreeGrafter"/>
</dbReference>
<keyword evidence="4" id="KW-0175">Coiled coil</keyword>
<dbReference type="GO" id="GO:0007018">
    <property type="term" value="P:microtubule-based movement"/>
    <property type="evidence" value="ECO:0007669"/>
    <property type="project" value="InterPro"/>
</dbReference>
<evidence type="ECO:0000256" key="5">
    <source>
        <dbReference type="ARBA" id="ARBA00023175"/>
    </source>
</evidence>
<proteinExistence type="inferred from homology"/>
<dbReference type="PANTHER" id="PTHR47968:SF75">
    <property type="entry name" value="CENTROMERE-ASSOCIATED PROTEIN E"/>
    <property type="match status" value="1"/>
</dbReference>
<comment type="subcellular location">
    <subcellularLocation>
        <location evidence="1">Cytoplasm</location>
        <location evidence="1">Cytoskeleton</location>
    </subcellularLocation>
</comment>
<dbReference type="Proteomes" id="UP001497382">
    <property type="component" value="Unassembled WGS sequence"/>
</dbReference>
<dbReference type="EMBL" id="CAXIEN010000259">
    <property type="protein sequence ID" value="CAL1290112.1"/>
    <property type="molecule type" value="Genomic_DNA"/>
</dbReference>
<dbReference type="AlphaFoldDB" id="A0AAV2B226"/>